<dbReference type="Proteomes" id="UP001201273">
    <property type="component" value="Unassembled WGS sequence"/>
</dbReference>
<sequence length="163" mass="18398">MFYTRFNTLQGEMLAFSEADQLTGLYFSNQKKQPYLPSYQFVTLEATSATTALFQETRKQVNAYFDLALKQFDLPLNAKGSEFQQQVWQQLTSIPYGETVTYKWMADQLKKPKAVRAIAQAIGKNPLILCNPCHRVIATSGKLAGYSAGIEKKAFLLHLESSI</sequence>
<dbReference type="EMBL" id="JAIMJA010000038">
    <property type="protein sequence ID" value="MCE2597287.1"/>
    <property type="molecule type" value="Genomic_DNA"/>
</dbReference>
<keyword evidence="4" id="KW-1185">Reference proteome</keyword>
<keyword evidence="1" id="KW-0227">DNA damage</keyword>
<dbReference type="PANTHER" id="PTHR10815">
    <property type="entry name" value="METHYLATED-DNA--PROTEIN-CYSTEINE METHYLTRANSFERASE"/>
    <property type="match status" value="1"/>
</dbReference>
<dbReference type="InterPro" id="IPR036631">
    <property type="entry name" value="MGMT_N_sf"/>
</dbReference>
<evidence type="ECO:0000259" key="2">
    <source>
        <dbReference type="Pfam" id="PF01035"/>
    </source>
</evidence>
<name>A0ABS8WG08_9GAMM</name>
<proteinExistence type="predicted"/>
<dbReference type="Pfam" id="PF01035">
    <property type="entry name" value="DNA_binding_1"/>
    <property type="match status" value="1"/>
</dbReference>
<feature type="domain" description="Methylated-DNA-[protein]-cysteine S-methyltransferase DNA binding" evidence="2">
    <location>
        <begin position="82"/>
        <end position="161"/>
    </location>
</feature>
<evidence type="ECO:0000256" key="1">
    <source>
        <dbReference type="ARBA" id="ARBA00022763"/>
    </source>
</evidence>
<dbReference type="Gene3D" id="1.10.10.10">
    <property type="entry name" value="Winged helix-like DNA-binding domain superfamily/Winged helix DNA-binding domain"/>
    <property type="match status" value="1"/>
</dbReference>
<reference evidence="3 4" key="1">
    <citation type="journal article" date="2022" name="Environ. Microbiol. Rep.">
        <title>Eco-phylogenetic analyses reveal divergent evolution of vitamin B12 metabolism in the marine bacterial family 'Psychromonadaceae'.</title>
        <authorList>
            <person name="Jin X."/>
            <person name="Yang Y."/>
            <person name="Cao H."/>
            <person name="Gao B."/>
            <person name="Zhao Z."/>
        </authorList>
    </citation>
    <scope>NUCLEOTIDE SEQUENCE [LARGE SCALE GENOMIC DNA]</scope>
    <source>
        <strain evidence="3 4">MKS20</strain>
    </source>
</reference>
<dbReference type="Gene3D" id="3.30.160.70">
    <property type="entry name" value="Methylated DNA-protein cysteine methyltransferase domain"/>
    <property type="match status" value="1"/>
</dbReference>
<protein>
    <submittedName>
        <fullName evidence="3">Methylated-DNA--[protein]-cysteine S-methyltransferase</fullName>
    </submittedName>
</protein>
<dbReference type="PANTHER" id="PTHR10815:SF13">
    <property type="entry name" value="METHYLATED-DNA--PROTEIN-CYSTEINE METHYLTRANSFERASE"/>
    <property type="match status" value="1"/>
</dbReference>
<dbReference type="RefSeq" id="WP_233055040.1">
    <property type="nucleotide sequence ID" value="NZ_JAIMJA010000038.1"/>
</dbReference>
<dbReference type="InterPro" id="IPR036217">
    <property type="entry name" value="MethylDNA_cys_MeTrfase_DNAb"/>
</dbReference>
<organism evidence="3 4">
    <name type="scientific">Motilimonas cestriensis</name>
    <dbReference type="NCBI Taxonomy" id="2742685"/>
    <lineage>
        <taxon>Bacteria</taxon>
        <taxon>Pseudomonadati</taxon>
        <taxon>Pseudomonadota</taxon>
        <taxon>Gammaproteobacteria</taxon>
        <taxon>Alteromonadales</taxon>
        <taxon>Alteromonadales genera incertae sedis</taxon>
        <taxon>Motilimonas</taxon>
    </lineage>
</organism>
<dbReference type="SUPFAM" id="SSF53155">
    <property type="entry name" value="Methylated DNA-protein cysteine methyltransferase domain"/>
    <property type="match status" value="1"/>
</dbReference>
<accession>A0ABS8WG08</accession>
<dbReference type="NCBIfam" id="TIGR00589">
    <property type="entry name" value="ogt"/>
    <property type="match status" value="1"/>
</dbReference>
<gene>
    <name evidence="3" type="ORF">K6Y31_21160</name>
</gene>
<dbReference type="InterPro" id="IPR014048">
    <property type="entry name" value="MethylDNA_cys_MeTrfase_DNA-bd"/>
</dbReference>
<evidence type="ECO:0000313" key="4">
    <source>
        <dbReference type="Proteomes" id="UP001201273"/>
    </source>
</evidence>
<dbReference type="CDD" id="cd06445">
    <property type="entry name" value="ATase"/>
    <property type="match status" value="1"/>
</dbReference>
<dbReference type="InterPro" id="IPR036388">
    <property type="entry name" value="WH-like_DNA-bd_sf"/>
</dbReference>
<evidence type="ECO:0000313" key="3">
    <source>
        <dbReference type="EMBL" id="MCE2597287.1"/>
    </source>
</evidence>
<comment type="caution">
    <text evidence="3">The sequence shown here is derived from an EMBL/GenBank/DDBJ whole genome shotgun (WGS) entry which is preliminary data.</text>
</comment>
<dbReference type="SUPFAM" id="SSF46767">
    <property type="entry name" value="Methylated DNA-protein cysteine methyltransferase, C-terminal domain"/>
    <property type="match status" value="1"/>
</dbReference>